<dbReference type="Proteomes" id="UP000321085">
    <property type="component" value="Unassembled WGS sequence"/>
</dbReference>
<dbReference type="Pfam" id="PF02563">
    <property type="entry name" value="Poly_export"/>
    <property type="match status" value="1"/>
</dbReference>
<dbReference type="InterPro" id="IPR003715">
    <property type="entry name" value="Poly_export_N"/>
</dbReference>
<dbReference type="EMBL" id="BJYU01000147">
    <property type="protein sequence ID" value="GEO18036.1"/>
    <property type="molecule type" value="Genomic_DNA"/>
</dbReference>
<evidence type="ECO:0000259" key="3">
    <source>
        <dbReference type="Pfam" id="PF02563"/>
    </source>
</evidence>
<dbReference type="AlphaFoldDB" id="A0A512C1E7"/>
<reference evidence="5 6" key="1">
    <citation type="submission" date="2019-07" db="EMBL/GenBank/DDBJ databases">
        <title>Whole genome shotgun sequence of Microvirga aerophila NBRC 106136.</title>
        <authorList>
            <person name="Hosoyama A."/>
            <person name="Uohara A."/>
            <person name="Ohji S."/>
            <person name="Ichikawa N."/>
        </authorList>
    </citation>
    <scope>NUCLEOTIDE SEQUENCE [LARGE SCALE GENOMIC DNA]</scope>
    <source>
        <strain evidence="5 6">NBRC 106136</strain>
    </source>
</reference>
<dbReference type="PANTHER" id="PTHR33619:SF3">
    <property type="entry name" value="POLYSACCHARIDE EXPORT PROTEIN GFCE-RELATED"/>
    <property type="match status" value="1"/>
</dbReference>
<organism evidence="5 6">
    <name type="scientific">Microvirga aerophila</name>
    <dbReference type="NCBI Taxonomy" id="670291"/>
    <lineage>
        <taxon>Bacteria</taxon>
        <taxon>Pseudomonadati</taxon>
        <taxon>Pseudomonadota</taxon>
        <taxon>Alphaproteobacteria</taxon>
        <taxon>Hyphomicrobiales</taxon>
        <taxon>Methylobacteriaceae</taxon>
        <taxon>Microvirga</taxon>
    </lineage>
</organism>
<proteinExistence type="predicted"/>
<dbReference type="InterPro" id="IPR049712">
    <property type="entry name" value="Poly_export"/>
</dbReference>
<evidence type="ECO:0000256" key="2">
    <source>
        <dbReference type="SAM" id="Coils"/>
    </source>
</evidence>
<gene>
    <name evidence="5" type="primary">exoF2_1</name>
    <name evidence="5" type="ORF">MAE02_57320</name>
</gene>
<feature type="domain" description="AprE-like long alpha-helical hairpin" evidence="4">
    <location>
        <begin position="156"/>
        <end position="344"/>
    </location>
</feature>
<dbReference type="InterPro" id="IPR058781">
    <property type="entry name" value="HH_AprE-like"/>
</dbReference>
<feature type="domain" description="Polysaccharide export protein N-terminal" evidence="3">
    <location>
        <begin position="19"/>
        <end position="102"/>
    </location>
</feature>
<protein>
    <submittedName>
        <fullName evidence="5">Sugar ABC transporter substrate-binding protein</fullName>
    </submittedName>
</protein>
<accession>A0A512C1E7</accession>
<dbReference type="PANTHER" id="PTHR33619">
    <property type="entry name" value="POLYSACCHARIDE EXPORT PROTEIN GFCE-RELATED"/>
    <property type="match status" value="1"/>
</dbReference>
<sequence length="410" mass="45494">MTWAVMAISVAGLNPAMGADEYRLGPQDKVRVSVVEWFTGTGELRSPVNGEYTISPSGVLSLPLIGDLPVAGIHAPALAEEISRKLQEKLSFSEKPVTSVEILQFRPFFILGDVERAGEYAYRPGMTALRAISVAGGFYRTGRAEASQAQKEADSAREELRAINEQTIGLLARRARLEAELSGAAKIEFPSDLMAQDAEKTAKNAMRLEEIVFEDRRRSYDAGIDVQKKLIALFDRELTASKGQMALLDRHEEATQKQGENIRSLQTRGLATMGREFDIERLIADVGVRRHELSAKLIKIQQDRVKAEEALQQAEIRARQEVAADLQRVQAKLDETHQRLRISEHTISRTERLTEHAQGRSYRIVRRALADETESELVASASTPLLPGDILIVELTQAKRNSDGLASLDK</sequence>
<dbReference type="GO" id="GO:0015159">
    <property type="term" value="F:polysaccharide transmembrane transporter activity"/>
    <property type="evidence" value="ECO:0007669"/>
    <property type="project" value="InterPro"/>
</dbReference>
<keyword evidence="6" id="KW-1185">Reference proteome</keyword>
<feature type="coiled-coil region" evidence="2">
    <location>
        <begin position="290"/>
        <end position="339"/>
    </location>
</feature>
<evidence type="ECO:0000313" key="5">
    <source>
        <dbReference type="EMBL" id="GEO18036.1"/>
    </source>
</evidence>
<evidence type="ECO:0000256" key="1">
    <source>
        <dbReference type="ARBA" id="ARBA00022729"/>
    </source>
</evidence>
<evidence type="ECO:0000259" key="4">
    <source>
        <dbReference type="Pfam" id="PF25994"/>
    </source>
</evidence>
<name>A0A512C1E7_9HYPH</name>
<evidence type="ECO:0000313" key="6">
    <source>
        <dbReference type="Proteomes" id="UP000321085"/>
    </source>
</evidence>
<dbReference type="Gene3D" id="3.30.1950.10">
    <property type="entry name" value="wza like domain"/>
    <property type="match status" value="1"/>
</dbReference>
<dbReference type="Pfam" id="PF25994">
    <property type="entry name" value="HH_AprE"/>
    <property type="match status" value="1"/>
</dbReference>
<keyword evidence="2" id="KW-0175">Coiled coil</keyword>
<keyword evidence="1" id="KW-0732">Signal</keyword>
<comment type="caution">
    <text evidence="5">The sequence shown here is derived from an EMBL/GenBank/DDBJ whole genome shotgun (WGS) entry which is preliminary data.</text>
</comment>
<feature type="coiled-coil region" evidence="2">
    <location>
        <begin position="139"/>
        <end position="166"/>
    </location>
</feature>